<dbReference type="InterPro" id="IPR002699">
    <property type="entry name" value="V_ATPase_D"/>
</dbReference>
<dbReference type="NCBIfam" id="TIGR00309">
    <property type="entry name" value="V_ATPase_subD"/>
    <property type="match status" value="1"/>
</dbReference>
<evidence type="ECO:0000256" key="1">
    <source>
        <dbReference type="ARBA" id="ARBA00005850"/>
    </source>
</evidence>
<evidence type="ECO:0000256" key="2">
    <source>
        <dbReference type="ARBA" id="ARBA00022448"/>
    </source>
</evidence>
<reference evidence="4" key="1">
    <citation type="journal article" date="2020" name="mSystems">
        <title>Genome- and Community-Level Interaction Insights into Carbon Utilization and Element Cycling Functions of Hydrothermarchaeota in Hydrothermal Sediment.</title>
        <authorList>
            <person name="Zhou Z."/>
            <person name="Liu Y."/>
            <person name="Xu W."/>
            <person name="Pan J."/>
            <person name="Luo Z.H."/>
            <person name="Li M."/>
        </authorList>
    </citation>
    <scope>NUCLEOTIDE SEQUENCE [LARGE SCALE GENOMIC DNA]</scope>
    <source>
        <strain evidence="4">HyVt-458</strain>
    </source>
</reference>
<evidence type="ECO:0000313" key="4">
    <source>
        <dbReference type="EMBL" id="HEC07460.1"/>
    </source>
</evidence>
<dbReference type="AlphaFoldDB" id="A0A831WCC8"/>
<comment type="similarity">
    <text evidence="1">Belongs to the V-ATPase D subunit family.</text>
</comment>
<keyword evidence="2" id="KW-0813">Transport</keyword>
<dbReference type="EMBL" id="DRLF01000395">
    <property type="protein sequence ID" value="HEC07460.1"/>
    <property type="molecule type" value="Genomic_DNA"/>
</dbReference>
<protein>
    <submittedName>
        <fullName evidence="4">V-type ATP synthase subunit D</fullName>
    </submittedName>
</protein>
<dbReference type="Proteomes" id="UP000886339">
    <property type="component" value="Unassembled WGS sequence"/>
</dbReference>
<dbReference type="Gene3D" id="1.10.287.3240">
    <property type="match status" value="1"/>
</dbReference>
<dbReference type="GO" id="GO:0046961">
    <property type="term" value="F:proton-transporting ATPase activity, rotational mechanism"/>
    <property type="evidence" value="ECO:0007669"/>
    <property type="project" value="InterPro"/>
</dbReference>
<keyword evidence="3" id="KW-0406">Ion transport</keyword>
<comment type="caution">
    <text evidence="4">The sequence shown here is derived from an EMBL/GenBank/DDBJ whole genome shotgun (WGS) entry which is preliminary data.</text>
</comment>
<accession>A0A831WCC8</accession>
<organism evidence="4">
    <name type="scientific">Thiolapillus brandeum</name>
    <dbReference type="NCBI Taxonomy" id="1076588"/>
    <lineage>
        <taxon>Bacteria</taxon>
        <taxon>Pseudomonadati</taxon>
        <taxon>Pseudomonadota</taxon>
        <taxon>Gammaproteobacteria</taxon>
        <taxon>Chromatiales</taxon>
        <taxon>Sedimenticolaceae</taxon>
        <taxon>Thiolapillus</taxon>
    </lineage>
</organism>
<proteinExistence type="inferred from homology"/>
<dbReference type="Pfam" id="PF01813">
    <property type="entry name" value="ATP-synt_D"/>
    <property type="match status" value="1"/>
</dbReference>
<evidence type="ECO:0000256" key="3">
    <source>
        <dbReference type="ARBA" id="ARBA00023065"/>
    </source>
</evidence>
<sequence>MTQRLPIPPTRNALLQLKNQLEFLTTGHDLLERKRELLTRMVREQLGTYRKLREEAAQLVDSAYYWLSITHMRMGERMLHLAGLGLEPSVEVKILPRSNLGVEYPAVRAGKRPLQPVSLMWTDASFDRMRIRLTDMAVVLAQLGEAEIALRRMLNEQRKTQKRVNALKYNIIPRYEASIHFIQETLEEEERDSLFQVKLLQEQDHVI</sequence>
<name>A0A831WCC8_9GAMM</name>
<gene>
    <name evidence="4" type="ORF">ENJ12_11435</name>
</gene>
<dbReference type="PANTHER" id="PTHR11671">
    <property type="entry name" value="V-TYPE ATP SYNTHASE SUBUNIT D"/>
    <property type="match status" value="1"/>
</dbReference>